<dbReference type="InterPro" id="IPR036868">
    <property type="entry name" value="TusA-like_sf"/>
</dbReference>
<evidence type="ECO:0000256" key="1">
    <source>
        <dbReference type="ARBA" id="ARBA00008984"/>
    </source>
</evidence>
<dbReference type="SUPFAM" id="SSF64307">
    <property type="entry name" value="SirA-like"/>
    <property type="match status" value="1"/>
</dbReference>
<dbReference type="CDD" id="cd00291">
    <property type="entry name" value="SirA_YedF_YeeD"/>
    <property type="match status" value="1"/>
</dbReference>
<comment type="caution">
    <text evidence="3">The sequence shown here is derived from an EMBL/GenBank/DDBJ whole genome shotgun (WGS) entry which is preliminary data.</text>
</comment>
<evidence type="ECO:0000259" key="2">
    <source>
        <dbReference type="PROSITE" id="PS01148"/>
    </source>
</evidence>
<evidence type="ECO:0000313" key="3">
    <source>
        <dbReference type="EMBL" id="GAA1866659.1"/>
    </source>
</evidence>
<dbReference type="EMBL" id="BAAANL010000005">
    <property type="protein sequence ID" value="GAA1866659.1"/>
    <property type="molecule type" value="Genomic_DNA"/>
</dbReference>
<gene>
    <name evidence="3" type="ORF">GCM10009751_26040</name>
</gene>
<keyword evidence="4" id="KW-1185">Reference proteome</keyword>
<organism evidence="3 4">
    <name type="scientific">Myceligenerans crystallogenes</name>
    <dbReference type="NCBI Taxonomy" id="316335"/>
    <lineage>
        <taxon>Bacteria</taxon>
        <taxon>Bacillati</taxon>
        <taxon>Actinomycetota</taxon>
        <taxon>Actinomycetes</taxon>
        <taxon>Micrococcales</taxon>
        <taxon>Promicromonosporaceae</taxon>
        <taxon>Myceligenerans</taxon>
    </lineage>
</organism>
<accession>A0ABN2NGA8</accession>
<name>A0ABN2NGA8_9MICO</name>
<feature type="domain" description="UPF0033" evidence="2">
    <location>
        <begin position="12"/>
        <end position="36"/>
    </location>
</feature>
<dbReference type="Proteomes" id="UP001501094">
    <property type="component" value="Unassembled WGS sequence"/>
</dbReference>
<dbReference type="InterPro" id="IPR001455">
    <property type="entry name" value="TusA-like"/>
</dbReference>
<comment type="similarity">
    <text evidence="1">Belongs to the sulfur carrier protein TusA family.</text>
</comment>
<dbReference type="Gene3D" id="3.30.110.40">
    <property type="entry name" value="TusA-like domain"/>
    <property type="match status" value="1"/>
</dbReference>
<proteinExistence type="inferred from homology"/>
<dbReference type="Pfam" id="PF01206">
    <property type="entry name" value="TusA"/>
    <property type="match status" value="1"/>
</dbReference>
<sequence>MTDGPGETAETIDARGLRCPLPVIRLAARAKAAADGTRITVLATDPAARYDVPAWARMRGHEMAGASETDGVWTLTVRVRRSDT</sequence>
<evidence type="ECO:0000313" key="4">
    <source>
        <dbReference type="Proteomes" id="UP001501094"/>
    </source>
</evidence>
<dbReference type="RefSeq" id="WP_344103516.1">
    <property type="nucleotide sequence ID" value="NZ_BAAANL010000005.1"/>
</dbReference>
<dbReference type="PANTHER" id="PTHR33279:SF6">
    <property type="entry name" value="SULFUR CARRIER PROTEIN YEDF-RELATED"/>
    <property type="match status" value="1"/>
</dbReference>
<protein>
    <submittedName>
        <fullName evidence="3">Sulfurtransferase TusA family protein</fullName>
    </submittedName>
</protein>
<dbReference type="PROSITE" id="PS01148">
    <property type="entry name" value="UPF0033"/>
    <property type="match status" value="1"/>
</dbReference>
<dbReference type="PANTHER" id="PTHR33279">
    <property type="entry name" value="SULFUR CARRIER PROTEIN YEDF-RELATED"/>
    <property type="match status" value="1"/>
</dbReference>
<reference evidence="3 4" key="1">
    <citation type="journal article" date="2019" name="Int. J. Syst. Evol. Microbiol.">
        <title>The Global Catalogue of Microorganisms (GCM) 10K type strain sequencing project: providing services to taxonomists for standard genome sequencing and annotation.</title>
        <authorList>
            <consortium name="The Broad Institute Genomics Platform"/>
            <consortium name="The Broad Institute Genome Sequencing Center for Infectious Disease"/>
            <person name="Wu L."/>
            <person name="Ma J."/>
        </authorList>
    </citation>
    <scope>NUCLEOTIDE SEQUENCE [LARGE SCALE GENOMIC DNA]</scope>
    <source>
        <strain evidence="3 4">JCM 14326</strain>
    </source>
</reference>